<dbReference type="PROSITE" id="PS51186">
    <property type="entry name" value="GNAT"/>
    <property type="match status" value="1"/>
</dbReference>
<keyword evidence="5" id="KW-1185">Reference proteome</keyword>
<dbReference type="InterPro" id="IPR050832">
    <property type="entry name" value="Bact_Acetyltransf"/>
</dbReference>
<dbReference type="CDD" id="cd04301">
    <property type="entry name" value="NAT_SF"/>
    <property type="match status" value="1"/>
</dbReference>
<dbReference type="STRING" id="414048.SAMN04489864_101456"/>
<dbReference type="GO" id="GO:0016747">
    <property type="term" value="F:acyltransferase activity, transferring groups other than amino-acyl groups"/>
    <property type="evidence" value="ECO:0007669"/>
    <property type="project" value="InterPro"/>
</dbReference>
<reference evidence="4 5" key="1">
    <citation type="submission" date="2016-10" db="EMBL/GenBank/DDBJ databases">
        <authorList>
            <person name="de Groot N.N."/>
        </authorList>
    </citation>
    <scope>NUCLEOTIDE SEQUENCE [LARGE SCALE GENOMIC DNA]</scope>
    <source>
        <strain evidence="4 5">DSM 18684</strain>
    </source>
</reference>
<protein>
    <submittedName>
        <fullName evidence="4">Putative acetyltransferase</fullName>
    </submittedName>
</protein>
<dbReference type="OrthoDB" id="5419426at2"/>
<gene>
    <name evidence="4" type="ORF">SAMN04489864_101456</name>
</gene>
<dbReference type="Pfam" id="PF00583">
    <property type="entry name" value="Acetyltransf_1"/>
    <property type="match status" value="1"/>
</dbReference>
<organism evidence="4 5">
    <name type="scientific">Pedobacter insulae</name>
    <dbReference type="NCBI Taxonomy" id="414048"/>
    <lineage>
        <taxon>Bacteria</taxon>
        <taxon>Pseudomonadati</taxon>
        <taxon>Bacteroidota</taxon>
        <taxon>Sphingobacteriia</taxon>
        <taxon>Sphingobacteriales</taxon>
        <taxon>Sphingobacteriaceae</taxon>
        <taxon>Pedobacter</taxon>
    </lineage>
</organism>
<dbReference type="Gene3D" id="3.40.630.30">
    <property type="match status" value="1"/>
</dbReference>
<dbReference type="SUPFAM" id="SSF55729">
    <property type="entry name" value="Acyl-CoA N-acyltransferases (Nat)"/>
    <property type="match status" value="1"/>
</dbReference>
<evidence type="ECO:0000313" key="5">
    <source>
        <dbReference type="Proteomes" id="UP000199666"/>
    </source>
</evidence>
<dbReference type="InterPro" id="IPR000182">
    <property type="entry name" value="GNAT_dom"/>
</dbReference>
<feature type="domain" description="N-acetyltransferase" evidence="3">
    <location>
        <begin position="3"/>
        <end position="161"/>
    </location>
</feature>
<keyword evidence="2" id="KW-0012">Acyltransferase</keyword>
<dbReference type="InterPro" id="IPR016181">
    <property type="entry name" value="Acyl_CoA_acyltransferase"/>
</dbReference>
<dbReference type="EMBL" id="FOPP01000001">
    <property type="protein sequence ID" value="SFG65197.1"/>
    <property type="molecule type" value="Genomic_DNA"/>
</dbReference>
<evidence type="ECO:0000256" key="2">
    <source>
        <dbReference type="ARBA" id="ARBA00023315"/>
    </source>
</evidence>
<evidence type="ECO:0000259" key="3">
    <source>
        <dbReference type="PROSITE" id="PS51186"/>
    </source>
</evidence>
<accession>A0A1I2TP88</accession>
<dbReference type="AlphaFoldDB" id="A0A1I2TP88"/>
<keyword evidence="1 4" id="KW-0808">Transferase</keyword>
<dbReference type="RefSeq" id="WP_090991923.1">
    <property type="nucleotide sequence ID" value="NZ_FOPP01000001.1"/>
</dbReference>
<sequence>MQVIIRPIQEADDAAVGKLIKNVLTEFKANKPGTAYFDESTNHLSILFKDSKSAYWVVEDQDRIIGGGGIFPTAGLPGATCELVKLYLYPEARGKGLGKALMDKCFEKAVEFGYKNIYLESMPELNQAVNMYEKMGFVHQCSALGDSGHFGCDIWMVKSLL</sequence>
<evidence type="ECO:0000256" key="1">
    <source>
        <dbReference type="ARBA" id="ARBA00022679"/>
    </source>
</evidence>
<dbReference type="PANTHER" id="PTHR43877:SF2">
    <property type="entry name" value="AMINOALKYLPHOSPHONATE N-ACETYLTRANSFERASE-RELATED"/>
    <property type="match status" value="1"/>
</dbReference>
<dbReference type="Proteomes" id="UP000199666">
    <property type="component" value="Unassembled WGS sequence"/>
</dbReference>
<evidence type="ECO:0000313" key="4">
    <source>
        <dbReference type="EMBL" id="SFG65197.1"/>
    </source>
</evidence>
<proteinExistence type="predicted"/>
<dbReference type="PANTHER" id="PTHR43877">
    <property type="entry name" value="AMINOALKYLPHOSPHONATE N-ACETYLTRANSFERASE-RELATED-RELATED"/>
    <property type="match status" value="1"/>
</dbReference>
<name>A0A1I2TP88_9SPHI</name>